<feature type="transmembrane region" description="Helical" evidence="1">
    <location>
        <begin position="954"/>
        <end position="975"/>
    </location>
</feature>
<dbReference type="AlphaFoldDB" id="A0A126SYU1"/>
<dbReference type="InterPro" id="IPR001036">
    <property type="entry name" value="Acrflvin-R"/>
</dbReference>
<dbReference type="PANTHER" id="PTHR32063">
    <property type="match status" value="1"/>
</dbReference>
<dbReference type="InterPro" id="IPR027463">
    <property type="entry name" value="AcrB_DN_DC_subdom"/>
</dbReference>
<feature type="transmembrane region" description="Helical" evidence="1">
    <location>
        <begin position="463"/>
        <end position="485"/>
    </location>
</feature>
<dbReference type="SUPFAM" id="SSF82714">
    <property type="entry name" value="Multidrug efflux transporter AcrB TolC docking domain, DN and DC subdomains"/>
    <property type="match status" value="2"/>
</dbReference>
<dbReference type="Gene3D" id="3.30.70.1430">
    <property type="entry name" value="Multidrug efflux transporter AcrB pore domain"/>
    <property type="match status" value="2"/>
</dbReference>
<dbReference type="SUPFAM" id="SSF82866">
    <property type="entry name" value="Multidrug efflux transporter AcrB transmembrane domain"/>
    <property type="match status" value="2"/>
</dbReference>
<reference evidence="2" key="1">
    <citation type="journal article" date="2016" name="Appl. Environ. Microbiol.">
        <title>Functional Metagenomics of a Biostimulated Petroleum-Contaminated Soil Reveals an Extraordinary Diversity of Extradiol Dioxygenases.</title>
        <authorList>
            <person name="Terron-Gonzalez L."/>
            <person name="Martin-Cabello G."/>
            <person name="Ferrer M."/>
            <person name="Santero E."/>
        </authorList>
    </citation>
    <scope>NUCLEOTIDE SEQUENCE</scope>
</reference>
<dbReference type="PANTHER" id="PTHR32063:SF24">
    <property type="entry name" value="CATION EFFLUX SYSTEM (ACRB_ACRD_ACRF FAMILY)"/>
    <property type="match status" value="1"/>
</dbReference>
<feature type="transmembrane region" description="Helical" evidence="1">
    <location>
        <begin position="361"/>
        <end position="383"/>
    </location>
</feature>
<dbReference type="Gene3D" id="1.20.1640.10">
    <property type="entry name" value="Multidrug efflux transporter AcrB transmembrane domain"/>
    <property type="match status" value="2"/>
</dbReference>
<feature type="transmembrane region" description="Helical" evidence="1">
    <location>
        <begin position="431"/>
        <end position="451"/>
    </location>
</feature>
<keyword evidence="1" id="KW-1133">Transmembrane helix</keyword>
<dbReference type="Pfam" id="PF00873">
    <property type="entry name" value="ACR_tran"/>
    <property type="match status" value="1"/>
</dbReference>
<name>A0A126SYU1_9BACT</name>
<dbReference type="GO" id="GO:0042910">
    <property type="term" value="F:xenobiotic transmembrane transporter activity"/>
    <property type="evidence" value="ECO:0007669"/>
    <property type="project" value="TreeGrafter"/>
</dbReference>
<keyword evidence="1" id="KW-0812">Transmembrane</keyword>
<dbReference type="Gene3D" id="3.30.2090.10">
    <property type="entry name" value="Multidrug efflux transporter AcrB TolC docking domain, DN and DC subdomains"/>
    <property type="match status" value="2"/>
</dbReference>
<feature type="transmembrane region" description="Helical" evidence="1">
    <location>
        <begin position="858"/>
        <end position="877"/>
    </location>
</feature>
<feature type="transmembrane region" description="Helical" evidence="1">
    <location>
        <begin position="12"/>
        <end position="32"/>
    </location>
</feature>
<dbReference type="EMBL" id="KU144989">
    <property type="protein sequence ID" value="AMK59474.1"/>
    <property type="molecule type" value="Genomic_DNA"/>
</dbReference>
<dbReference type="Gene3D" id="3.30.70.1440">
    <property type="entry name" value="Multidrug efflux transporter AcrB pore domain"/>
    <property type="match status" value="1"/>
</dbReference>
<organism evidence="2">
    <name type="scientific">uncultured bacterium UPO67part1</name>
    <dbReference type="NCBI Taxonomy" id="1776986"/>
    <lineage>
        <taxon>Bacteria</taxon>
        <taxon>environmental samples</taxon>
    </lineage>
</organism>
<feature type="transmembrane region" description="Helical" evidence="1">
    <location>
        <begin position="528"/>
        <end position="550"/>
    </location>
</feature>
<accession>A0A126SYU1</accession>
<dbReference type="Gene3D" id="3.30.70.1320">
    <property type="entry name" value="Multidrug efflux transporter AcrB pore domain like"/>
    <property type="match status" value="1"/>
</dbReference>
<feature type="transmembrane region" description="Helical" evidence="1">
    <location>
        <begin position="981"/>
        <end position="1003"/>
    </location>
</feature>
<proteinExistence type="predicted"/>
<feature type="transmembrane region" description="Helical" evidence="1">
    <location>
        <begin position="910"/>
        <end position="933"/>
    </location>
</feature>
<evidence type="ECO:0000313" key="2">
    <source>
        <dbReference type="EMBL" id="AMK59474.1"/>
    </source>
</evidence>
<protein>
    <submittedName>
        <fullName evidence="2">Acriflavin resistance protein</fullName>
    </submittedName>
</protein>
<evidence type="ECO:0000256" key="1">
    <source>
        <dbReference type="SAM" id="Phobius"/>
    </source>
</evidence>
<sequence length="1030" mass="112264">MILGKISGFFVRNWQFTLVLFGLLVMMGLNTFNSIPRAEDPDFASPFVSITAVMPGADPADMEKLVVRPIEDAINGLDDLENISSRAEDGVASMSVQFSWSTPDPDKRYDDVVREINALRGSLPSGLQLLQVDKFRPSLTNMVQVALVSDAAPARELEDVAKDLRDEIDRAPGVHETKIWGLPPSEVRIAVNFGRLASLKIPVTAVANAVGAESNDVPGGPIHSGTRRFNIKMTGGYKNLDQIRNTVVGAYEGRIVRVGDVADVSWSQEEAGHLAWYNGKRAVFITANQKENENVFAIRDGIYKVLDNFEPRLPKDIVLQRAFDQSVSVHERLSHLYRDFAIAVGLVLITLLPLGPRASVVVMMSIPLSLAIGLSMMDFAGFSLNQLSIAGFVIALGLLVDDSIVVVENIERHLRQGKRRLEAAIAATSQISVAVVGCTAALLFAFLPLLSLPEGAGKFTRSLPVAVTLTIIASLFVSLTIIPFLSSRLLSDKSHPEGNIFLRAVMGGIHRFYRPLLHRALAAPRRTVIGALALCFASLALVPVIGFSLFPPADSKQFLVQIEMPQGTSQEETGRALRYAESVLAKRPEIVWRMSNLGHANPQIYYNIRSEETRANMAEIFAELKQFDEVKTPRLFDELRSEFARYPGAQIILRVFQNGPPIEAPVAVRIVGPDLSVLKDIAAKVARILEETPGTRDVFNPVQLERTDFNLGINTEKAAMMNVQPGEIDRTVRLAIVGETVGHFREANGEQYDIKVRLPLDQHHALDALQKIYVPTADGNSVPLNLLTSPKLESGPGRIDRYNRERLVTVTAYTKTGYNTSKVTDAIFAKLEHLPVPPGYEFRKGGEAEAAKKSFAGLWNAILIAICGILAVLILEFRSFRSTLVVAGVIPLGIFGGVMSLFLSGYSLSFTAVIGFVALIGIEIKNSILLVDFTNQLRKLGTPLTDAIEQAGEIRFLPVLLTSATAIGGLLPLALGGSGLYSPLAWVIIGGLVSSTFLSRLVTPAMYLLLAPKTYVEENAEEAALAQPAE</sequence>
<feature type="transmembrane region" description="Helical" evidence="1">
    <location>
        <begin position="389"/>
        <end position="410"/>
    </location>
</feature>
<dbReference type="PRINTS" id="PR00702">
    <property type="entry name" value="ACRIFLAVINRP"/>
</dbReference>
<keyword evidence="1" id="KW-0472">Membrane</keyword>
<dbReference type="SUPFAM" id="SSF82693">
    <property type="entry name" value="Multidrug efflux transporter AcrB pore domain, PN1, PN2, PC1 and PC2 subdomains"/>
    <property type="match status" value="3"/>
</dbReference>
<dbReference type="GO" id="GO:0005886">
    <property type="term" value="C:plasma membrane"/>
    <property type="evidence" value="ECO:0007669"/>
    <property type="project" value="TreeGrafter"/>
</dbReference>
<feature type="transmembrane region" description="Helical" evidence="1">
    <location>
        <begin position="884"/>
        <end position="904"/>
    </location>
</feature>